<dbReference type="EMBL" id="JBHUDY010000001">
    <property type="protein sequence ID" value="MFD1610915.1"/>
    <property type="molecule type" value="Genomic_DNA"/>
</dbReference>
<feature type="signal peptide" evidence="1">
    <location>
        <begin position="1"/>
        <end position="21"/>
    </location>
</feature>
<evidence type="ECO:0000313" key="2">
    <source>
        <dbReference type="EMBL" id="MFD1610915.1"/>
    </source>
</evidence>
<keyword evidence="3" id="KW-1185">Reference proteome</keyword>
<comment type="caution">
    <text evidence="2">The sequence shown here is derived from an EMBL/GenBank/DDBJ whole genome shotgun (WGS) entry which is preliminary data.</text>
</comment>
<keyword evidence="1" id="KW-0732">Signal</keyword>
<dbReference type="Proteomes" id="UP001597115">
    <property type="component" value="Unassembled WGS sequence"/>
</dbReference>
<name>A0ABW4HZY3_9SPHN</name>
<reference evidence="3" key="1">
    <citation type="journal article" date="2019" name="Int. J. Syst. Evol. Microbiol.">
        <title>The Global Catalogue of Microorganisms (GCM) 10K type strain sequencing project: providing services to taxonomists for standard genome sequencing and annotation.</title>
        <authorList>
            <consortium name="The Broad Institute Genomics Platform"/>
            <consortium name="The Broad Institute Genome Sequencing Center for Infectious Disease"/>
            <person name="Wu L."/>
            <person name="Ma J."/>
        </authorList>
    </citation>
    <scope>NUCLEOTIDE SEQUENCE [LARGE SCALE GENOMIC DNA]</scope>
    <source>
        <strain evidence="3">CGMCC 1.16275</strain>
    </source>
</reference>
<accession>A0ABW4HZY3</accession>
<gene>
    <name evidence="2" type="ORF">ACFSCW_03780</name>
</gene>
<evidence type="ECO:0000313" key="3">
    <source>
        <dbReference type="Proteomes" id="UP001597115"/>
    </source>
</evidence>
<protein>
    <submittedName>
        <fullName evidence="2">Uncharacterized protein</fullName>
    </submittedName>
</protein>
<organism evidence="2 3">
    <name type="scientific">Sphingomonas tabacisoli</name>
    <dbReference type="NCBI Taxonomy" id="2249466"/>
    <lineage>
        <taxon>Bacteria</taxon>
        <taxon>Pseudomonadati</taxon>
        <taxon>Pseudomonadota</taxon>
        <taxon>Alphaproteobacteria</taxon>
        <taxon>Sphingomonadales</taxon>
        <taxon>Sphingomonadaceae</taxon>
        <taxon>Sphingomonas</taxon>
    </lineage>
</organism>
<proteinExistence type="predicted"/>
<evidence type="ECO:0000256" key="1">
    <source>
        <dbReference type="SAM" id="SignalP"/>
    </source>
</evidence>
<feature type="chain" id="PRO_5046126043" evidence="1">
    <location>
        <begin position="22"/>
        <end position="244"/>
    </location>
</feature>
<sequence>MKSLCALAFACAFVAAAPALAQEKAATKPGFALPAGKPIRILVFRPDVKVGSQSAGGVVTNNAEWTSSARKFLADALVAAKPGGASDVVFMPELEGENAVLLSEYRALFRGVADTVLQHRLFKGNRLPSKVTGFEFTLGPDVSRLAALGGGDYGLFITTNDAYGSAGRKMLQLFAAGIAGVGVSSGVHTGYAGLVDLKTGDLVWMNADFKMGGDVRDAEGAARRVSQLIEDFPQPGGAAAAGGQ</sequence>
<dbReference type="RefSeq" id="WP_380887047.1">
    <property type="nucleotide sequence ID" value="NZ_JBHUDY010000001.1"/>
</dbReference>